<evidence type="ECO:0000256" key="1">
    <source>
        <dbReference type="ARBA" id="ARBA00006484"/>
    </source>
</evidence>
<dbReference type="AlphaFoldDB" id="A0A318GY36"/>
<keyword evidence="4" id="KW-1185">Reference proteome</keyword>
<dbReference type="Proteomes" id="UP000247811">
    <property type="component" value="Unassembled WGS sequence"/>
</dbReference>
<gene>
    <name evidence="3" type="ORF">C7444_11114</name>
</gene>
<dbReference type="InterPro" id="IPR002347">
    <property type="entry name" value="SDR_fam"/>
</dbReference>
<dbReference type="Gene3D" id="3.40.50.720">
    <property type="entry name" value="NAD(P)-binding Rossmann-like Domain"/>
    <property type="match status" value="1"/>
</dbReference>
<reference evidence="3 4" key="1">
    <citation type="submission" date="2018-05" db="EMBL/GenBank/DDBJ databases">
        <title>Genomic Encyclopedia of Type Strains, Phase IV (KMG-IV): sequencing the most valuable type-strain genomes for metagenomic binning, comparative biology and taxonomic classification.</title>
        <authorList>
            <person name="Goeker M."/>
        </authorList>
    </citation>
    <scope>NUCLEOTIDE SEQUENCE [LARGE SCALE GENOMIC DNA]</scope>
    <source>
        <strain evidence="3 4">DSM 566</strain>
    </source>
</reference>
<dbReference type="PANTHER" id="PTHR44196">
    <property type="entry name" value="DEHYDROGENASE/REDUCTASE SDR FAMILY MEMBER 7B"/>
    <property type="match status" value="1"/>
</dbReference>
<name>A0A318GY36_9BURK</name>
<evidence type="ECO:0000313" key="4">
    <source>
        <dbReference type="Proteomes" id="UP000247811"/>
    </source>
</evidence>
<dbReference type="SUPFAM" id="SSF51735">
    <property type="entry name" value="NAD(P)-binding Rossmann-fold domains"/>
    <property type="match status" value="1"/>
</dbReference>
<comment type="similarity">
    <text evidence="1">Belongs to the short-chain dehydrogenases/reductases (SDR) family.</text>
</comment>
<dbReference type="GO" id="GO:0016020">
    <property type="term" value="C:membrane"/>
    <property type="evidence" value="ECO:0007669"/>
    <property type="project" value="TreeGrafter"/>
</dbReference>
<dbReference type="Pfam" id="PF00106">
    <property type="entry name" value="adh_short"/>
    <property type="match status" value="1"/>
</dbReference>
<dbReference type="RefSeq" id="WP_110401187.1">
    <property type="nucleotide sequence ID" value="NZ_QJJS01000011.1"/>
</dbReference>
<evidence type="ECO:0000313" key="3">
    <source>
        <dbReference type="EMBL" id="PXW94932.1"/>
    </source>
</evidence>
<organism evidence="3 4">
    <name type="scientific">Sphaerotilus hippei</name>
    <dbReference type="NCBI Taxonomy" id="744406"/>
    <lineage>
        <taxon>Bacteria</taxon>
        <taxon>Pseudomonadati</taxon>
        <taxon>Pseudomonadota</taxon>
        <taxon>Betaproteobacteria</taxon>
        <taxon>Burkholderiales</taxon>
        <taxon>Sphaerotilaceae</taxon>
        <taxon>Sphaerotilus</taxon>
    </lineage>
</organism>
<accession>A0A318GY36</accession>
<sequence length="256" mass="27636">MSAPAPGSRIVIFGATSAIAHATARLWVQRGAHLYLIGRHTARLQAAVDDLRVRAGAQGAGHIHFARADLDLLEHHQMLIDAATRALGGIDTVLIAQGSLPDQAACEADPALAQREMHTNALAPIHLASRLATQLQAQGHGCIVVISSVAGERGRQSNYVYGAAKGMLTLFLQGLRNRLQPHGVQVLTIKPGFVDTPMTAAFDKKGPLWATPEQIARGIVRAIDQRRDVAYLPGFWRPVMAIIRAIPESLFKRLKL</sequence>
<keyword evidence="2" id="KW-0560">Oxidoreductase</keyword>
<evidence type="ECO:0008006" key="5">
    <source>
        <dbReference type="Google" id="ProtNLM"/>
    </source>
</evidence>
<proteinExistence type="inferred from homology"/>
<comment type="caution">
    <text evidence="3">The sequence shown here is derived from an EMBL/GenBank/DDBJ whole genome shotgun (WGS) entry which is preliminary data.</text>
</comment>
<protein>
    <recommendedName>
        <fullName evidence="5">Short-subunit dehydrogenase</fullName>
    </recommendedName>
</protein>
<dbReference type="NCBIfam" id="NF005489">
    <property type="entry name" value="PRK07102.1"/>
    <property type="match status" value="1"/>
</dbReference>
<dbReference type="OrthoDB" id="335726at2"/>
<dbReference type="CDD" id="cd05233">
    <property type="entry name" value="SDR_c"/>
    <property type="match status" value="1"/>
</dbReference>
<evidence type="ECO:0000256" key="2">
    <source>
        <dbReference type="ARBA" id="ARBA00023002"/>
    </source>
</evidence>
<dbReference type="PANTHER" id="PTHR44196:SF1">
    <property type="entry name" value="DEHYDROGENASE_REDUCTASE SDR FAMILY MEMBER 7B"/>
    <property type="match status" value="1"/>
</dbReference>
<dbReference type="PRINTS" id="PR00081">
    <property type="entry name" value="GDHRDH"/>
</dbReference>
<dbReference type="InterPro" id="IPR036291">
    <property type="entry name" value="NAD(P)-bd_dom_sf"/>
</dbReference>
<dbReference type="EMBL" id="QJJS01000011">
    <property type="protein sequence ID" value="PXW94932.1"/>
    <property type="molecule type" value="Genomic_DNA"/>
</dbReference>
<dbReference type="GO" id="GO:0016491">
    <property type="term" value="F:oxidoreductase activity"/>
    <property type="evidence" value="ECO:0007669"/>
    <property type="project" value="UniProtKB-KW"/>
</dbReference>